<dbReference type="RefSeq" id="WP_340486175.1">
    <property type="nucleotide sequence ID" value="NZ_JBANDZ010000001.1"/>
</dbReference>
<evidence type="ECO:0000313" key="2">
    <source>
        <dbReference type="Proteomes" id="UP001373159"/>
    </source>
</evidence>
<accession>A0ABU8ZMB8</accession>
<name>A0ABU8ZMB8_9BIFI</name>
<reference evidence="1 2" key="1">
    <citation type="submission" date="2024-02" db="EMBL/GenBank/DDBJ databases">
        <title>Bifidobacterium honeyensis sp. nov., isolated from the comb honey.</title>
        <authorList>
            <person name="Liu W."/>
            <person name="Li Y."/>
        </authorList>
    </citation>
    <scope>NUCLEOTIDE SEQUENCE [LARGE SCALE GENOMIC DNA]</scope>
    <source>
        <strain evidence="1 2">IMAU50988</strain>
    </source>
</reference>
<gene>
    <name evidence="1" type="ORF">V8P97_02755</name>
</gene>
<proteinExistence type="predicted"/>
<dbReference type="InterPro" id="IPR058154">
    <property type="entry name" value="Bxb1_TTP-like"/>
</dbReference>
<dbReference type="Pfam" id="PF25681">
    <property type="entry name" value="Phage_TTP_17"/>
    <property type="match status" value="1"/>
</dbReference>
<comment type="caution">
    <text evidence="1">The sequence shown here is derived from an EMBL/GenBank/DDBJ whole genome shotgun (WGS) entry which is preliminary data.</text>
</comment>
<evidence type="ECO:0008006" key="3">
    <source>
        <dbReference type="Google" id="ProtNLM"/>
    </source>
</evidence>
<dbReference type="EMBL" id="JBANBB010000001">
    <property type="protein sequence ID" value="MEK0306390.1"/>
    <property type="molecule type" value="Genomic_DNA"/>
</dbReference>
<organism evidence="1 2">
    <name type="scientific">Bifidobacterium favimelis</name>
    <dbReference type="NCBI Taxonomy" id="3122979"/>
    <lineage>
        <taxon>Bacteria</taxon>
        <taxon>Bacillati</taxon>
        <taxon>Actinomycetota</taxon>
        <taxon>Actinomycetes</taxon>
        <taxon>Bifidobacteriales</taxon>
        <taxon>Bifidobacteriaceae</taxon>
        <taxon>Bifidobacterium</taxon>
    </lineage>
</organism>
<sequence>MTMADTSYISSGNNADLVKLIKDYALFLFKKDEPFTMPTSADWQPPTGKEPVGYNSEDGAVLHPEPGDATEIKAHNGDVVVSESTPGQWTLQIPGIESKKDIIEAYFGTEADADGNFHVKDATSNIEYGFVLAALDQHGNPIVVCGQKAKVTDRDDMTLSASEVLTYNITLGMFKGSDGYQFHAYGLVPKTDKA</sequence>
<dbReference type="Proteomes" id="UP001373159">
    <property type="component" value="Unassembled WGS sequence"/>
</dbReference>
<keyword evidence="2" id="KW-1185">Reference proteome</keyword>
<protein>
    <recommendedName>
        <fullName evidence="3">Bacterial Ig-like domain, group 2</fullName>
    </recommendedName>
</protein>
<evidence type="ECO:0000313" key="1">
    <source>
        <dbReference type="EMBL" id="MEK0306390.1"/>
    </source>
</evidence>